<feature type="chain" id="PRO_5046380901" description="Secreted protein" evidence="2">
    <location>
        <begin position="20"/>
        <end position="90"/>
    </location>
</feature>
<organism evidence="3 4">
    <name type="scientific">Sphagnum jensenii</name>
    <dbReference type="NCBI Taxonomy" id="128206"/>
    <lineage>
        <taxon>Eukaryota</taxon>
        <taxon>Viridiplantae</taxon>
        <taxon>Streptophyta</taxon>
        <taxon>Embryophyta</taxon>
        <taxon>Bryophyta</taxon>
        <taxon>Sphagnophytina</taxon>
        <taxon>Sphagnopsida</taxon>
        <taxon>Sphagnales</taxon>
        <taxon>Sphagnaceae</taxon>
        <taxon>Sphagnum</taxon>
    </lineage>
</organism>
<dbReference type="Proteomes" id="UP001497444">
    <property type="component" value="Chromosome 5"/>
</dbReference>
<evidence type="ECO:0000313" key="3">
    <source>
        <dbReference type="EMBL" id="CAK9273264.1"/>
    </source>
</evidence>
<evidence type="ECO:0000256" key="2">
    <source>
        <dbReference type="SAM" id="SignalP"/>
    </source>
</evidence>
<reference evidence="3" key="1">
    <citation type="submission" date="2024-02" db="EMBL/GenBank/DDBJ databases">
        <authorList>
            <consortium name="ELIXIR-Norway"/>
            <consortium name="Elixir Norway"/>
        </authorList>
    </citation>
    <scope>NUCLEOTIDE SEQUENCE</scope>
</reference>
<evidence type="ECO:0000313" key="4">
    <source>
        <dbReference type="Proteomes" id="UP001497444"/>
    </source>
</evidence>
<name>A0ABP0X2C7_9BRYO</name>
<proteinExistence type="predicted"/>
<accession>A0ABP0X2C7</accession>
<gene>
    <name evidence="3" type="ORF">CSSPJE1EN1_LOCUS18742</name>
</gene>
<protein>
    <recommendedName>
        <fullName evidence="5">Secreted protein</fullName>
    </recommendedName>
</protein>
<feature type="region of interest" description="Disordered" evidence="1">
    <location>
        <begin position="62"/>
        <end position="90"/>
    </location>
</feature>
<evidence type="ECO:0000256" key="1">
    <source>
        <dbReference type="SAM" id="MobiDB-lite"/>
    </source>
</evidence>
<sequence length="90" mass="9139">MAVVAGSVFLLSPFTSALAVVDSSSARDARGFSCYTASTASSAFFLGEAAAAAERKRLRLSSTRSAQAHAGLGRQEAGSVSATMTPPRPS</sequence>
<feature type="signal peptide" evidence="2">
    <location>
        <begin position="1"/>
        <end position="19"/>
    </location>
</feature>
<evidence type="ECO:0008006" key="5">
    <source>
        <dbReference type="Google" id="ProtNLM"/>
    </source>
</evidence>
<dbReference type="EMBL" id="OZ020100">
    <property type="protein sequence ID" value="CAK9273264.1"/>
    <property type="molecule type" value="Genomic_DNA"/>
</dbReference>
<keyword evidence="2" id="KW-0732">Signal</keyword>
<keyword evidence="4" id="KW-1185">Reference proteome</keyword>